<accession>A0A6J7WUM8</accession>
<reference evidence="1" key="1">
    <citation type="submission" date="2020-05" db="EMBL/GenBank/DDBJ databases">
        <authorList>
            <person name="Chiriac C."/>
            <person name="Salcher M."/>
            <person name="Ghai R."/>
            <person name="Kavagutti S V."/>
        </authorList>
    </citation>
    <scope>NUCLEOTIDE SEQUENCE</scope>
</reference>
<gene>
    <name evidence="1" type="ORF">UFOVP236_45</name>
</gene>
<proteinExistence type="predicted"/>
<dbReference type="InterPro" id="IPR056209">
    <property type="entry name" value="SU10_adaptor"/>
</dbReference>
<protein>
    <submittedName>
        <fullName evidence="1">Uncharacterized protein</fullName>
    </submittedName>
</protein>
<sequence length="217" mass="24266">MSKTYEDFYDEVLPYVPGCTPALAKVAIRNAVIDFCEGSLILQRDHDPVTVLQNTIDYDFEPPTGYLVTKLMKAWYKGVELQPVAPDEVPSVQLYNARYPDAVKSVNDPQVITQKDERTYAIFPFPKETAAAALTMRVALKPTRASTTIEDVIYEDYAEVIGHGAKYRLMSSPNKPYSDGNGAGASRAFFEEGINTARQRATRGYVRSDLRVKLLKV</sequence>
<organism evidence="1">
    <name type="scientific">uncultured Caudovirales phage</name>
    <dbReference type="NCBI Taxonomy" id="2100421"/>
    <lineage>
        <taxon>Viruses</taxon>
        <taxon>Duplodnaviria</taxon>
        <taxon>Heunggongvirae</taxon>
        <taxon>Uroviricota</taxon>
        <taxon>Caudoviricetes</taxon>
        <taxon>Peduoviridae</taxon>
        <taxon>Maltschvirus</taxon>
        <taxon>Maltschvirus maltsch</taxon>
    </lineage>
</organism>
<dbReference type="EMBL" id="LR798284">
    <property type="protein sequence ID" value="CAB5220392.1"/>
    <property type="molecule type" value="Genomic_DNA"/>
</dbReference>
<dbReference type="Pfam" id="PF24175">
    <property type="entry name" value="SU10_adaptor"/>
    <property type="match status" value="1"/>
</dbReference>
<evidence type="ECO:0000313" key="1">
    <source>
        <dbReference type="EMBL" id="CAB5220392.1"/>
    </source>
</evidence>
<name>A0A6J7WUM8_9CAUD</name>